<protein>
    <recommendedName>
        <fullName evidence="1">Alpha/beta hydrolase fold-5 domain-containing protein</fullName>
    </recommendedName>
</protein>
<feature type="domain" description="Alpha/beta hydrolase fold-5" evidence="1">
    <location>
        <begin position="66"/>
        <end position="218"/>
    </location>
</feature>
<gene>
    <name evidence="2" type="ORF">J2736_005920</name>
</gene>
<dbReference type="Proteomes" id="UP001267290">
    <property type="component" value="Unassembled WGS sequence"/>
</dbReference>
<name>A0ABU1P4M5_9BACL</name>
<dbReference type="RefSeq" id="WP_310502105.1">
    <property type="nucleotide sequence ID" value="NZ_JAVDSB010000018.1"/>
</dbReference>
<sequence length="236" mass="25868">MKKWLKITLISLLSLILVLAVAFLIYVSNYYHAVDVSKDALVNEKTITTDGKLTILSPSTPSETGFIFYPGGKVEHIAYLPLLEKLRQNGITCVLVDMPFNLAFFNSNAADDVFGKLPEIKNWYIGGHSLGGAMASNYAAKHQDQIKGLILLGAYIYGDIPPANALTVYGSLDGVLDKSKITYKENVFVIEGGNHGQFGNYGAQKGDGTATISSEQQQQETVDHIIEFIKMKDKTK</sequence>
<dbReference type="Pfam" id="PF12695">
    <property type="entry name" value="Abhydrolase_5"/>
    <property type="match status" value="1"/>
</dbReference>
<evidence type="ECO:0000313" key="3">
    <source>
        <dbReference type="Proteomes" id="UP001267290"/>
    </source>
</evidence>
<evidence type="ECO:0000259" key="1">
    <source>
        <dbReference type="Pfam" id="PF12695"/>
    </source>
</evidence>
<dbReference type="Gene3D" id="3.40.50.1820">
    <property type="entry name" value="alpha/beta hydrolase"/>
    <property type="match status" value="1"/>
</dbReference>
<accession>A0ABU1P4M5</accession>
<proteinExistence type="predicted"/>
<comment type="caution">
    <text evidence="2">The sequence shown here is derived from an EMBL/GenBank/DDBJ whole genome shotgun (WGS) entry which is preliminary data.</text>
</comment>
<evidence type="ECO:0000313" key="2">
    <source>
        <dbReference type="EMBL" id="MDR6554690.1"/>
    </source>
</evidence>
<keyword evidence="3" id="KW-1185">Reference proteome</keyword>
<dbReference type="SUPFAM" id="SSF53474">
    <property type="entry name" value="alpha/beta-Hydrolases"/>
    <property type="match status" value="1"/>
</dbReference>
<dbReference type="EMBL" id="JAVDSB010000018">
    <property type="protein sequence ID" value="MDR6554690.1"/>
    <property type="molecule type" value="Genomic_DNA"/>
</dbReference>
<organism evidence="2 3">
    <name type="scientific">Paenibacillus qinlingensis</name>
    <dbReference type="NCBI Taxonomy" id="1837343"/>
    <lineage>
        <taxon>Bacteria</taxon>
        <taxon>Bacillati</taxon>
        <taxon>Bacillota</taxon>
        <taxon>Bacilli</taxon>
        <taxon>Bacillales</taxon>
        <taxon>Paenibacillaceae</taxon>
        <taxon>Paenibacillus</taxon>
    </lineage>
</organism>
<dbReference type="InterPro" id="IPR029059">
    <property type="entry name" value="AB_hydrolase_5"/>
</dbReference>
<dbReference type="InterPro" id="IPR029058">
    <property type="entry name" value="AB_hydrolase_fold"/>
</dbReference>
<reference evidence="2 3" key="1">
    <citation type="submission" date="2023-07" db="EMBL/GenBank/DDBJ databases">
        <title>Sorghum-associated microbial communities from plants grown in Nebraska, USA.</title>
        <authorList>
            <person name="Schachtman D."/>
        </authorList>
    </citation>
    <scope>NUCLEOTIDE SEQUENCE [LARGE SCALE GENOMIC DNA]</scope>
    <source>
        <strain evidence="2 3">CC258</strain>
    </source>
</reference>